<keyword evidence="3" id="KW-1133">Transmembrane helix</keyword>
<comment type="caution">
    <text evidence="4">The sequence shown here is derived from an EMBL/GenBank/DDBJ whole genome shotgun (WGS) entry which is preliminary data.</text>
</comment>
<dbReference type="OrthoDB" id="483469at2"/>
<accession>A0A0F5YBE1</accession>
<name>A0A0F5YBE1_9CYAN</name>
<keyword evidence="3" id="KW-0812">Transmembrane</keyword>
<evidence type="ECO:0000256" key="3">
    <source>
        <dbReference type="SAM" id="Phobius"/>
    </source>
</evidence>
<evidence type="ECO:0000256" key="2">
    <source>
        <dbReference type="SAM" id="MobiDB-lite"/>
    </source>
</evidence>
<dbReference type="AlphaFoldDB" id="A0A0F5YBE1"/>
<proteinExistence type="predicted"/>
<feature type="region of interest" description="Disordered" evidence="2">
    <location>
        <begin position="138"/>
        <end position="161"/>
    </location>
</feature>
<organism evidence="4 5">
    <name type="scientific">Limnoraphis robusta CS-951</name>
    <dbReference type="NCBI Taxonomy" id="1637645"/>
    <lineage>
        <taxon>Bacteria</taxon>
        <taxon>Bacillati</taxon>
        <taxon>Cyanobacteriota</taxon>
        <taxon>Cyanophyceae</taxon>
        <taxon>Oscillatoriophycideae</taxon>
        <taxon>Oscillatoriales</taxon>
        <taxon>Sirenicapillariaceae</taxon>
        <taxon>Limnoraphis</taxon>
    </lineage>
</organism>
<dbReference type="PATRIC" id="fig|1637645.4.peg.1430"/>
<dbReference type="RefSeq" id="WP_046280563.1">
    <property type="nucleotide sequence ID" value="NZ_LATL02000071.1"/>
</dbReference>
<reference evidence="4 5" key="1">
    <citation type="submission" date="2015-06" db="EMBL/GenBank/DDBJ databases">
        <title>Draft genome assembly of filamentous brackish cyanobacterium Limnoraphis robusta strain CS-951.</title>
        <authorList>
            <person name="Willis A."/>
            <person name="Parks M."/>
            <person name="Burford M.A."/>
        </authorList>
    </citation>
    <scope>NUCLEOTIDE SEQUENCE [LARGE SCALE GENOMIC DNA]</scope>
    <source>
        <strain evidence="4 5">CS-951</strain>
    </source>
</reference>
<protein>
    <submittedName>
        <fullName evidence="4">Pilus assembly protein PilO</fullName>
    </submittedName>
</protein>
<evidence type="ECO:0000256" key="1">
    <source>
        <dbReference type="SAM" id="Coils"/>
    </source>
</evidence>
<keyword evidence="1" id="KW-0175">Coiled coil</keyword>
<evidence type="ECO:0000313" key="4">
    <source>
        <dbReference type="EMBL" id="KKD36214.1"/>
    </source>
</evidence>
<gene>
    <name evidence="4" type="ORF">WN50_21115</name>
</gene>
<dbReference type="Proteomes" id="UP000033607">
    <property type="component" value="Unassembled WGS sequence"/>
</dbReference>
<dbReference type="EMBL" id="LATL02000071">
    <property type="protein sequence ID" value="KKD36214.1"/>
    <property type="molecule type" value="Genomic_DNA"/>
</dbReference>
<sequence>MTSANNVFIEAEDEQEVSGQVVLGVPLTPKNIGIAVAVAGVLLAGFGIFKFVMPTIAQGNDLNTQILGKQQEIEQQDEKLSKKAQAEQELAQSLQRRAAVTALFADEATLETLVFDIEEQLNRLNTDITEDEEKARITRFQPAQTQGTPESTSDTEVVNDGSLGSAVNGKVRRRGYEVEFEGSFAQTRQFLIILERMQPMLVVQDLKTQLVEAAPVVAGEYKQGKFVPSGEQPQRRLKTSFNLSALMPLSQEQLDAAAASAAPPPDAQPPQ</sequence>
<feature type="compositionally biased region" description="Polar residues" evidence="2">
    <location>
        <begin position="141"/>
        <end position="156"/>
    </location>
</feature>
<keyword evidence="3" id="KW-0472">Membrane</keyword>
<evidence type="ECO:0000313" key="5">
    <source>
        <dbReference type="Proteomes" id="UP000033607"/>
    </source>
</evidence>
<feature type="coiled-coil region" evidence="1">
    <location>
        <begin position="69"/>
        <end position="134"/>
    </location>
</feature>
<feature type="transmembrane region" description="Helical" evidence="3">
    <location>
        <begin position="32"/>
        <end position="52"/>
    </location>
</feature>